<keyword evidence="1" id="KW-0378">Hydrolase</keyword>
<keyword evidence="1" id="KW-0067">ATP-binding</keyword>
<dbReference type="InterPro" id="IPR016136">
    <property type="entry name" value="DNA_helicase_N/primase_C"/>
</dbReference>
<dbReference type="KEGG" id="tpr:Tpau_4275"/>
<dbReference type="AlphaFoldDB" id="D5UYZ4"/>
<sequence length="208" mass="22316">MTTLTETATATCAPTNAPALSAAEPGTSTAAPVPVVVPGYADPYLPDDADLADERLLLWAFITAPTDKARHIAGHLRAADFYQPSHADLYRVAIAARRTSCGLPGPQHVMDAIATVMASDSGRHRQLVRDLLVAIVGLDVDPNRLVEYASTVLHLAMRRHAINHAQRVVQLTAHAQPDELHALIAEAGTALQDTGMQQRYRQLNGLPV</sequence>
<dbReference type="GO" id="GO:0003678">
    <property type="term" value="F:DNA helicase activity"/>
    <property type="evidence" value="ECO:0007669"/>
    <property type="project" value="InterPro"/>
</dbReference>
<dbReference type="Gene3D" id="1.10.860.10">
    <property type="entry name" value="DNAb Helicase, Chain A"/>
    <property type="match status" value="1"/>
</dbReference>
<dbReference type="GO" id="GO:0006260">
    <property type="term" value="P:DNA replication"/>
    <property type="evidence" value="ECO:0007669"/>
    <property type="project" value="InterPro"/>
</dbReference>
<evidence type="ECO:0000313" key="2">
    <source>
        <dbReference type="Proteomes" id="UP000001213"/>
    </source>
</evidence>
<dbReference type="SUPFAM" id="SSF48024">
    <property type="entry name" value="N-terminal domain of DnaB helicase"/>
    <property type="match status" value="1"/>
</dbReference>
<keyword evidence="1" id="KW-0614">Plasmid</keyword>
<gene>
    <name evidence="1" type="ordered locus">Tpau_4275</name>
</gene>
<proteinExistence type="predicted"/>
<dbReference type="eggNOG" id="COG0305">
    <property type="taxonomic scope" value="Bacteria"/>
</dbReference>
<dbReference type="GO" id="GO:0005524">
    <property type="term" value="F:ATP binding"/>
    <property type="evidence" value="ECO:0007669"/>
    <property type="project" value="InterPro"/>
</dbReference>
<name>D5UYZ4_TSUPD</name>
<protein>
    <submittedName>
        <fullName evidence="1">Replicative DNA helicase</fullName>
    </submittedName>
</protein>
<dbReference type="InterPro" id="IPR036185">
    <property type="entry name" value="DNA_heli_DnaB-like_N_sf"/>
</dbReference>
<keyword evidence="2" id="KW-1185">Reference proteome</keyword>
<dbReference type="HOGENOM" id="CLU_1400567_0_0_11"/>
<geneLocation type="plasmid" evidence="1 2">
    <name>pTpau01</name>
</geneLocation>
<reference evidence="1 2" key="2">
    <citation type="journal article" date="2011" name="Stand. Genomic Sci.">
        <title>Complete genome sequence of Tsukamurella paurometabola type strain (no. 33).</title>
        <authorList>
            <person name="Munk A.C."/>
            <person name="Lapidus A."/>
            <person name="Lucas S."/>
            <person name="Nolan M."/>
            <person name="Tice H."/>
            <person name="Cheng J.F."/>
            <person name="Del Rio T.G."/>
            <person name="Goodwin L."/>
            <person name="Pitluck S."/>
            <person name="Liolios K."/>
            <person name="Huntemann M."/>
            <person name="Ivanova N."/>
            <person name="Mavromatis K."/>
            <person name="Mikhailova N."/>
            <person name="Pati A."/>
            <person name="Chen A."/>
            <person name="Palaniappan K."/>
            <person name="Tapia R."/>
            <person name="Han C."/>
            <person name="Land M."/>
            <person name="Hauser L."/>
            <person name="Chang Y.J."/>
            <person name="Jeffries C.D."/>
            <person name="Brettin T."/>
            <person name="Yasawong M."/>
            <person name="Brambilla E.M."/>
            <person name="Rohde M."/>
            <person name="Sikorski J."/>
            <person name="Goker M."/>
            <person name="Detter J.C."/>
            <person name="Woyke T."/>
            <person name="Bristow J."/>
            <person name="Eisen J.A."/>
            <person name="Markowitz V."/>
            <person name="Hugenholtz P."/>
            <person name="Kyrpides N.C."/>
            <person name="Klenk H.P."/>
        </authorList>
    </citation>
    <scope>NUCLEOTIDE SEQUENCE [LARGE SCALE GENOMIC DNA]</scope>
    <source>
        <strain evidence="2">ATCC 8368 / DSM 20162 / CCUG 35730 / CIP 100753 / JCM 10117 / KCTC 9821 / NBRC 16120 / NCIMB 702349 / NCTC 13040</strain>
        <plasmid evidence="1">pTpau01</plasmid>
    </source>
</reference>
<reference evidence="2" key="1">
    <citation type="submission" date="2010-03" db="EMBL/GenBank/DDBJ databases">
        <title>The complete plasmid of Tsukamurella paurometabola DSM 20162.</title>
        <authorList>
            <consortium name="US DOE Joint Genome Institute (JGI-PGF)"/>
            <person name="Lucas S."/>
            <person name="Copeland A."/>
            <person name="Lapidus A."/>
            <person name="Glavina del Rio T."/>
            <person name="Dalin E."/>
            <person name="Tice H."/>
            <person name="Bruce D."/>
            <person name="Goodwin L."/>
            <person name="Pitluck S."/>
            <person name="Kyrpides N."/>
            <person name="Mavromatis K."/>
            <person name="Ivanova N."/>
            <person name="Mikhailova N."/>
            <person name="Munk A.C."/>
            <person name="Brettin T."/>
            <person name="Detter J.C."/>
            <person name="Tapia R."/>
            <person name="Han C."/>
            <person name="Larimer F."/>
            <person name="Land M."/>
            <person name="Hauser L."/>
            <person name="Markowitz V."/>
            <person name="Cheng J.-F."/>
            <person name="Hugenholtz P."/>
            <person name="Woyke T."/>
            <person name="Wu D."/>
            <person name="Jando M."/>
            <person name="Brambilla E."/>
            <person name="Klenk H.-P."/>
            <person name="Eisen J.A."/>
        </authorList>
    </citation>
    <scope>NUCLEOTIDE SEQUENCE [LARGE SCALE GENOMIC DNA]</scope>
    <source>
        <strain evidence="2">ATCC 8368 / DSM 20162 / CCUG 35730 / CIP 100753 / JCM 10117 / KCTC 9821 / NBRC 16120 / NCIMB 702349 / NCTC 13040</strain>
        <plasmid evidence="2">pTpau01</plasmid>
    </source>
</reference>
<dbReference type="Proteomes" id="UP000001213">
    <property type="component" value="Plasmid pTpau01"/>
</dbReference>
<organism evidence="1 2">
    <name type="scientific">Tsukamurella paurometabola (strain ATCC 8368 / DSM 20162 / CCUG 35730 / CIP 100753 / JCM 10117 / KCTC 9821 / NBRC 16120 / NCIMB 702349 / NCTC 13040)</name>
    <name type="common">Corynebacterium paurometabolum</name>
    <dbReference type="NCBI Taxonomy" id="521096"/>
    <lineage>
        <taxon>Bacteria</taxon>
        <taxon>Bacillati</taxon>
        <taxon>Actinomycetota</taxon>
        <taxon>Actinomycetes</taxon>
        <taxon>Mycobacteriales</taxon>
        <taxon>Tsukamurellaceae</taxon>
        <taxon>Tsukamurella</taxon>
    </lineage>
</organism>
<evidence type="ECO:0000313" key="1">
    <source>
        <dbReference type="EMBL" id="ADG80841.1"/>
    </source>
</evidence>
<accession>D5UYZ4</accession>
<dbReference type="EMBL" id="CP001967">
    <property type="protein sequence ID" value="ADG80841.1"/>
    <property type="molecule type" value="Genomic_DNA"/>
</dbReference>
<keyword evidence="1" id="KW-0547">Nucleotide-binding</keyword>
<keyword evidence="1" id="KW-0347">Helicase</keyword>